<dbReference type="GO" id="GO:0016616">
    <property type="term" value="F:oxidoreductase activity, acting on the CH-OH group of donors, NAD or NADP as acceptor"/>
    <property type="evidence" value="ECO:0007669"/>
    <property type="project" value="TreeGrafter"/>
</dbReference>
<gene>
    <name evidence="4" type="ORF">NPX13_g11050</name>
</gene>
<dbReference type="EMBL" id="JANPWZ010003428">
    <property type="protein sequence ID" value="KAJ3552704.1"/>
    <property type="molecule type" value="Genomic_DNA"/>
</dbReference>
<evidence type="ECO:0000256" key="1">
    <source>
        <dbReference type="ARBA" id="ARBA00006484"/>
    </source>
</evidence>
<evidence type="ECO:0000313" key="4">
    <source>
        <dbReference type="EMBL" id="KAJ3552704.1"/>
    </source>
</evidence>
<dbReference type="InterPro" id="IPR036291">
    <property type="entry name" value="NAD(P)-bd_dom_sf"/>
</dbReference>
<dbReference type="AlphaFoldDB" id="A0A9W8N3E4"/>
<dbReference type="Gene3D" id="3.40.50.720">
    <property type="entry name" value="NAD(P)-binding Rossmann-like Domain"/>
    <property type="match status" value="1"/>
</dbReference>
<evidence type="ECO:0000313" key="5">
    <source>
        <dbReference type="Proteomes" id="UP001148614"/>
    </source>
</evidence>
<accession>A0A9W8N3E4</accession>
<proteinExistence type="inferred from homology"/>
<keyword evidence="3" id="KW-0560">Oxidoreductase</keyword>
<evidence type="ECO:0000256" key="3">
    <source>
        <dbReference type="ARBA" id="ARBA00023002"/>
    </source>
</evidence>
<dbReference type="GO" id="GO:0005737">
    <property type="term" value="C:cytoplasm"/>
    <property type="evidence" value="ECO:0007669"/>
    <property type="project" value="TreeGrafter"/>
</dbReference>
<dbReference type="InterPro" id="IPR002347">
    <property type="entry name" value="SDR_fam"/>
</dbReference>
<comment type="similarity">
    <text evidence="1">Belongs to the short-chain dehydrogenases/reductases (SDR) family.</text>
</comment>
<keyword evidence="2" id="KW-0521">NADP</keyword>
<name>A0A9W8N3E4_9PEZI</name>
<dbReference type="PANTHER" id="PTHR44229">
    <property type="entry name" value="15-HYDROXYPROSTAGLANDIN DEHYDROGENASE [NAD(+)]"/>
    <property type="match status" value="1"/>
</dbReference>
<protein>
    <submittedName>
        <fullName evidence="4">Uncharacterized protein</fullName>
    </submittedName>
</protein>
<keyword evidence="5" id="KW-1185">Reference proteome</keyword>
<organism evidence="4 5">
    <name type="scientific">Xylaria arbuscula</name>
    <dbReference type="NCBI Taxonomy" id="114810"/>
    <lineage>
        <taxon>Eukaryota</taxon>
        <taxon>Fungi</taxon>
        <taxon>Dikarya</taxon>
        <taxon>Ascomycota</taxon>
        <taxon>Pezizomycotina</taxon>
        <taxon>Sordariomycetes</taxon>
        <taxon>Xylariomycetidae</taxon>
        <taxon>Xylariales</taxon>
        <taxon>Xylariaceae</taxon>
        <taxon>Xylaria</taxon>
    </lineage>
</organism>
<dbReference type="PANTHER" id="PTHR44229:SF4">
    <property type="entry name" value="15-HYDROXYPROSTAGLANDIN DEHYDROGENASE [NAD(+)]"/>
    <property type="match status" value="1"/>
</dbReference>
<dbReference type="Pfam" id="PF00106">
    <property type="entry name" value="adh_short"/>
    <property type="match status" value="1"/>
</dbReference>
<dbReference type="VEuPathDB" id="FungiDB:F4678DRAFT_199212"/>
<sequence length="157" mass="17003">MRRNAPDPATGSRGSIICTASNVGLYPFPPAPLYTASKHAVVGLVRSLRPCLREATYRHQNQCISACRARVESGMKDMKDAGVATNIAGTDALFSKMIITPPSTLIEGVEKLLNDAEMNGQVLEIHGLNVTVRPPHDVVDADSRHNLDEFVNFGYGQ</sequence>
<evidence type="ECO:0000256" key="2">
    <source>
        <dbReference type="ARBA" id="ARBA00022857"/>
    </source>
</evidence>
<dbReference type="PROSITE" id="PS00061">
    <property type="entry name" value="ADH_SHORT"/>
    <property type="match status" value="1"/>
</dbReference>
<comment type="caution">
    <text evidence="4">The sequence shown here is derived from an EMBL/GenBank/DDBJ whole genome shotgun (WGS) entry which is preliminary data.</text>
</comment>
<dbReference type="InterPro" id="IPR020904">
    <property type="entry name" value="Sc_DH/Rdtase_CS"/>
</dbReference>
<reference evidence="4" key="1">
    <citation type="submission" date="2022-07" db="EMBL/GenBank/DDBJ databases">
        <title>Genome Sequence of Xylaria arbuscula.</title>
        <authorList>
            <person name="Buettner E."/>
        </authorList>
    </citation>
    <scope>NUCLEOTIDE SEQUENCE</scope>
    <source>
        <strain evidence="4">VT107</strain>
    </source>
</reference>
<dbReference type="Proteomes" id="UP001148614">
    <property type="component" value="Unassembled WGS sequence"/>
</dbReference>
<dbReference type="SUPFAM" id="SSF51735">
    <property type="entry name" value="NAD(P)-binding Rossmann-fold domains"/>
    <property type="match status" value="1"/>
</dbReference>